<dbReference type="InParanoid" id="A0A0C2X7J9"/>
<evidence type="ECO:0000313" key="4">
    <source>
        <dbReference type="Proteomes" id="UP000054549"/>
    </source>
</evidence>
<keyword evidence="2" id="KW-0812">Transmembrane</keyword>
<gene>
    <name evidence="3" type="ORF">M378DRAFT_162860</name>
</gene>
<dbReference type="AlphaFoldDB" id="A0A0C2X7J9"/>
<keyword evidence="4" id="KW-1185">Reference proteome</keyword>
<feature type="transmembrane region" description="Helical" evidence="2">
    <location>
        <begin position="6"/>
        <end position="24"/>
    </location>
</feature>
<dbReference type="HOGENOM" id="CLU_2319798_0_0_1"/>
<keyword evidence="2" id="KW-0472">Membrane</keyword>
<evidence type="ECO:0000256" key="1">
    <source>
        <dbReference type="SAM" id="MobiDB-lite"/>
    </source>
</evidence>
<reference evidence="3 4" key="1">
    <citation type="submission" date="2014-04" db="EMBL/GenBank/DDBJ databases">
        <title>Evolutionary Origins and Diversification of the Mycorrhizal Mutualists.</title>
        <authorList>
            <consortium name="DOE Joint Genome Institute"/>
            <consortium name="Mycorrhizal Genomics Consortium"/>
            <person name="Kohler A."/>
            <person name="Kuo A."/>
            <person name="Nagy L.G."/>
            <person name="Floudas D."/>
            <person name="Copeland A."/>
            <person name="Barry K.W."/>
            <person name="Cichocki N."/>
            <person name="Veneault-Fourrey C."/>
            <person name="LaButti K."/>
            <person name="Lindquist E.A."/>
            <person name="Lipzen A."/>
            <person name="Lundell T."/>
            <person name="Morin E."/>
            <person name="Murat C."/>
            <person name="Riley R."/>
            <person name="Ohm R."/>
            <person name="Sun H."/>
            <person name="Tunlid A."/>
            <person name="Henrissat B."/>
            <person name="Grigoriev I.V."/>
            <person name="Hibbett D.S."/>
            <person name="Martin F."/>
        </authorList>
    </citation>
    <scope>NUCLEOTIDE SEQUENCE [LARGE SCALE GENOMIC DNA]</scope>
    <source>
        <strain evidence="3 4">Koide BX008</strain>
    </source>
</reference>
<evidence type="ECO:0000313" key="3">
    <source>
        <dbReference type="EMBL" id="KIL64728.1"/>
    </source>
</evidence>
<feature type="region of interest" description="Disordered" evidence="1">
    <location>
        <begin position="35"/>
        <end position="73"/>
    </location>
</feature>
<protein>
    <submittedName>
        <fullName evidence="3">Uncharacterized protein</fullName>
    </submittedName>
</protein>
<proteinExistence type="predicted"/>
<accession>A0A0C2X7J9</accession>
<dbReference type="Proteomes" id="UP000054549">
    <property type="component" value="Unassembled WGS sequence"/>
</dbReference>
<sequence length="99" mass="10863">MALSAAAAIPIIIVCIILISIHYAKEAKMTSNLRWMMRRSGNSPRQGPTQPQPQPESPPSYSSSNREPPPAYIREPVLYPPVALNQIDPAHYQPTTPGS</sequence>
<dbReference type="EMBL" id="KN818247">
    <property type="protein sequence ID" value="KIL64728.1"/>
    <property type="molecule type" value="Genomic_DNA"/>
</dbReference>
<organism evidence="3 4">
    <name type="scientific">Amanita muscaria (strain Koide BX008)</name>
    <dbReference type="NCBI Taxonomy" id="946122"/>
    <lineage>
        <taxon>Eukaryota</taxon>
        <taxon>Fungi</taxon>
        <taxon>Dikarya</taxon>
        <taxon>Basidiomycota</taxon>
        <taxon>Agaricomycotina</taxon>
        <taxon>Agaricomycetes</taxon>
        <taxon>Agaricomycetidae</taxon>
        <taxon>Agaricales</taxon>
        <taxon>Pluteineae</taxon>
        <taxon>Amanitaceae</taxon>
        <taxon>Amanita</taxon>
    </lineage>
</organism>
<name>A0A0C2X7J9_AMAMK</name>
<evidence type="ECO:0000256" key="2">
    <source>
        <dbReference type="SAM" id="Phobius"/>
    </source>
</evidence>
<keyword evidence="2" id="KW-1133">Transmembrane helix</keyword>